<proteinExistence type="predicted"/>
<reference evidence="1 2" key="1">
    <citation type="submission" date="2024-01" db="EMBL/GenBank/DDBJ databases">
        <title>The genomes of 5 underutilized Papilionoideae crops provide insights into root nodulation and disease resistanc.</title>
        <authorList>
            <person name="Jiang F."/>
        </authorList>
    </citation>
    <scope>NUCLEOTIDE SEQUENCE [LARGE SCALE GENOMIC DNA]</scope>
    <source>
        <strain evidence="1">DUOXIRENSHENG_FW03</strain>
        <tissue evidence="1">Leaves</tissue>
    </source>
</reference>
<evidence type="ECO:0000313" key="2">
    <source>
        <dbReference type="Proteomes" id="UP001386955"/>
    </source>
</evidence>
<accession>A0AAN9SXS9</accession>
<comment type="caution">
    <text evidence="1">The sequence shown here is derived from an EMBL/GenBank/DDBJ whole genome shotgun (WGS) entry which is preliminary data.</text>
</comment>
<organism evidence="1 2">
    <name type="scientific">Psophocarpus tetragonolobus</name>
    <name type="common">Winged bean</name>
    <name type="synonym">Dolichos tetragonolobus</name>
    <dbReference type="NCBI Taxonomy" id="3891"/>
    <lineage>
        <taxon>Eukaryota</taxon>
        <taxon>Viridiplantae</taxon>
        <taxon>Streptophyta</taxon>
        <taxon>Embryophyta</taxon>
        <taxon>Tracheophyta</taxon>
        <taxon>Spermatophyta</taxon>
        <taxon>Magnoliopsida</taxon>
        <taxon>eudicotyledons</taxon>
        <taxon>Gunneridae</taxon>
        <taxon>Pentapetalae</taxon>
        <taxon>rosids</taxon>
        <taxon>fabids</taxon>
        <taxon>Fabales</taxon>
        <taxon>Fabaceae</taxon>
        <taxon>Papilionoideae</taxon>
        <taxon>50 kb inversion clade</taxon>
        <taxon>NPAAA clade</taxon>
        <taxon>indigoferoid/millettioid clade</taxon>
        <taxon>Phaseoleae</taxon>
        <taxon>Psophocarpus</taxon>
    </lineage>
</organism>
<dbReference type="AlphaFoldDB" id="A0AAN9SXS9"/>
<gene>
    <name evidence="1" type="ORF">VNO78_01241</name>
</gene>
<keyword evidence="2" id="KW-1185">Reference proteome</keyword>
<dbReference type="Proteomes" id="UP001386955">
    <property type="component" value="Unassembled WGS sequence"/>
</dbReference>
<name>A0AAN9SXS9_PSOTE</name>
<dbReference type="EMBL" id="JAYMYS010000001">
    <property type="protein sequence ID" value="KAK7410451.1"/>
    <property type="molecule type" value="Genomic_DNA"/>
</dbReference>
<evidence type="ECO:0000313" key="1">
    <source>
        <dbReference type="EMBL" id="KAK7410451.1"/>
    </source>
</evidence>
<protein>
    <submittedName>
        <fullName evidence="1">Uncharacterized protein</fullName>
    </submittedName>
</protein>
<sequence length="81" mass="9145">MLHLPGSGVTATFIAHDTLNTSVFPYTMLNIDYTDYQLPVDLRAPTQKELQKKTILSISHVVADHKHHNNNCFVYSADSMK</sequence>